<dbReference type="InterPro" id="IPR022398">
    <property type="entry name" value="Peptidase_S8_His-AS"/>
</dbReference>
<evidence type="ECO:0000256" key="6">
    <source>
        <dbReference type="RuleBase" id="RU003355"/>
    </source>
</evidence>
<dbReference type="InterPro" id="IPR023828">
    <property type="entry name" value="Peptidase_S8_Ser-AS"/>
</dbReference>
<dbReference type="InterPro" id="IPR036852">
    <property type="entry name" value="Peptidase_S8/S53_dom_sf"/>
</dbReference>
<evidence type="ECO:0000259" key="8">
    <source>
        <dbReference type="Pfam" id="PF00082"/>
    </source>
</evidence>
<evidence type="ECO:0000256" key="5">
    <source>
        <dbReference type="PROSITE-ProRule" id="PRU01240"/>
    </source>
</evidence>
<evidence type="ECO:0000256" key="2">
    <source>
        <dbReference type="ARBA" id="ARBA00022670"/>
    </source>
</evidence>
<feature type="active site" description="Charge relay system" evidence="5">
    <location>
        <position position="182"/>
    </location>
</feature>
<evidence type="ECO:0000313" key="10">
    <source>
        <dbReference type="EMBL" id="QSX74446.1"/>
    </source>
</evidence>
<evidence type="ECO:0000256" key="4">
    <source>
        <dbReference type="ARBA" id="ARBA00022825"/>
    </source>
</evidence>
<feature type="domain" description="Peptidase S8/S53" evidence="8">
    <location>
        <begin position="173"/>
        <end position="474"/>
    </location>
</feature>
<evidence type="ECO:0000259" key="9">
    <source>
        <dbReference type="Pfam" id="PF04151"/>
    </source>
</evidence>
<keyword evidence="2 5" id="KW-0645">Protease</keyword>
<dbReference type="InterPro" id="IPR023827">
    <property type="entry name" value="Peptidase_S8_Asp-AS"/>
</dbReference>
<dbReference type="SUPFAM" id="SSF52743">
    <property type="entry name" value="Subtilisin-like"/>
    <property type="match status" value="1"/>
</dbReference>
<keyword evidence="7" id="KW-0732">Signal</keyword>
<sequence>MQHKALSLALAAAIVAGATGTALSAGPAQPKLIRADFSALGNDDGSNDRFIVKYRNGAAAQSDAAQLTRTLDSVASRTVLRAAGAAPRARHLRRLAASGAHLVRLSRKLDRVEAQNFMLAIAADPAVEYIVPDRLRQPTGVPNDPFYASHQWHYNHPVGGAGAQPAWDGGATGQGVVVAVLDTGVTEHPDLAGNLLPGYDFIVDHEVSGRATDGRVPGGADTGDWVAANACGAGTPARSSSWHGTHVSGTVAAVSNNGAGMAGVAFDARIVPVRVLGHCGGYDSDINDAIVWASGGHVEGVPDNEYPAEVINMSLGGNGACEVATQAAIDSAVARGTTIVVAAGNQNTDAISHTPANCQNVITVGSNGISGKRASYSNYGARIDIAAPGGGVNDGANQNQGYIWSTVNLGTTVPGQAGYGGMVGTSMAAPHVAGVAAIVQSALSTPKSPLELAALLKQTARPFPIAPDRPLGIGIVDAGSAVVVARAGGQPLTNGVPRTGLRGNAGEGFVYVFPVAAGTARLNVITYGGTGQVKLLAKNGSEPTTSSYEAISQRPGNNQTITINAPAAGAYYVKVLGAATFTGVSVKATSM</sequence>
<dbReference type="PROSITE" id="PS00138">
    <property type="entry name" value="SUBTILASE_SER"/>
    <property type="match status" value="1"/>
</dbReference>
<comment type="similarity">
    <text evidence="1 5 6">Belongs to the peptidase S8 family.</text>
</comment>
<dbReference type="Pfam" id="PF00082">
    <property type="entry name" value="Peptidase_S8"/>
    <property type="match status" value="1"/>
</dbReference>
<dbReference type="RefSeq" id="WP_200608337.1">
    <property type="nucleotide sequence ID" value="NZ_CP071517.1"/>
</dbReference>
<dbReference type="PANTHER" id="PTHR43806">
    <property type="entry name" value="PEPTIDASE S8"/>
    <property type="match status" value="1"/>
</dbReference>
<feature type="active site" description="Charge relay system" evidence="5">
    <location>
        <position position="243"/>
    </location>
</feature>
<feature type="chain" id="PRO_5047270541" evidence="7">
    <location>
        <begin position="25"/>
        <end position="591"/>
    </location>
</feature>
<dbReference type="PANTHER" id="PTHR43806:SF11">
    <property type="entry name" value="CEREVISIN-RELATED"/>
    <property type="match status" value="1"/>
</dbReference>
<dbReference type="InterPro" id="IPR000209">
    <property type="entry name" value="Peptidase_S8/S53_dom"/>
</dbReference>
<dbReference type="PRINTS" id="PR00723">
    <property type="entry name" value="SUBTILISIN"/>
</dbReference>
<protein>
    <submittedName>
        <fullName evidence="10">S8 family serine peptidase</fullName>
    </submittedName>
</protein>
<reference evidence="10 11" key="1">
    <citation type="submission" date="2021-02" db="EMBL/GenBank/DDBJ databases">
        <title>Lysobacter arenosi sp. nov., isolated from soil of gangwondo yeongwol, south Korea.</title>
        <authorList>
            <person name="Kim K.R."/>
            <person name="Kim K.H."/>
            <person name="Jeon C.O."/>
        </authorList>
    </citation>
    <scope>NUCLEOTIDE SEQUENCE [LARGE SCALE GENOMIC DNA]</scope>
    <source>
        <strain evidence="10 11">R7</strain>
    </source>
</reference>
<dbReference type="PROSITE" id="PS00136">
    <property type="entry name" value="SUBTILASE_ASP"/>
    <property type="match status" value="1"/>
</dbReference>
<dbReference type="Pfam" id="PF04151">
    <property type="entry name" value="PPC"/>
    <property type="match status" value="1"/>
</dbReference>
<evidence type="ECO:0000256" key="7">
    <source>
        <dbReference type="SAM" id="SignalP"/>
    </source>
</evidence>
<keyword evidence="4 5" id="KW-0720">Serine protease</keyword>
<feature type="domain" description="Peptidase C-terminal archaeal/bacterial" evidence="9">
    <location>
        <begin position="510"/>
        <end position="575"/>
    </location>
</feature>
<name>A0ABX7RAM3_9GAMM</name>
<dbReference type="InterPro" id="IPR015500">
    <property type="entry name" value="Peptidase_S8_subtilisin-rel"/>
</dbReference>
<keyword evidence="3 5" id="KW-0378">Hydrolase</keyword>
<feature type="signal peptide" evidence="7">
    <location>
        <begin position="1"/>
        <end position="24"/>
    </location>
</feature>
<dbReference type="Gene3D" id="3.40.50.200">
    <property type="entry name" value="Peptidase S8/S53 domain"/>
    <property type="match status" value="1"/>
</dbReference>
<dbReference type="PROSITE" id="PS00137">
    <property type="entry name" value="SUBTILASE_HIS"/>
    <property type="match status" value="1"/>
</dbReference>
<organism evidence="10 11">
    <name type="scientific">Lysobacter arenosi</name>
    <dbReference type="NCBI Taxonomy" id="2795387"/>
    <lineage>
        <taxon>Bacteria</taxon>
        <taxon>Pseudomonadati</taxon>
        <taxon>Pseudomonadota</taxon>
        <taxon>Gammaproteobacteria</taxon>
        <taxon>Lysobacterales</taxon>
        <taxon>Lysobacteraceae</taxon>
        <taxon>Lysobacter</taxon>
    </lineage>
</organism>
<dbReference type="Gene3D" id="2.60.120.380">
    <property type="match status" value="1"/>
</dbReference>
<dbReference type="Proteomes" id="UP000663400">
    <property type="component" value="Chromosome"/>
</dbReference>
<dbReference type="InterPro" id="IPR034176">
    <property type="entry name" value="Peptidases_S8_13"/>
</dbReference>
<gene>
    <name evidence="10" type="ORF">HIV01_014835</name>
</gene>
<dbReference type="InterPro" id="IPR007280">
    <property type="entry name" value="Peptidase_C_arc/bac"/>
</dbReference>
<dbReference type="InterPro" id="IPR050131">
    <property type="entry name" value="Peptidase_S8_subtilisin-like"/>
</dbReference>
<accession>A0ABX7RAM3</accession>
<evidence type="ECO:0000256" key="1">
    <source>
        <dbReference type="ARBA" id="ARBA00011073"/>
    </source>
</evidence>
<proteinExistence type="inferred from homology"/>
<evidence type="ECO:0000313" key="11">
    <source>
        <dbReference type="Proteomes" id="UP000663400"/>
    </source>
</evidence>
<feature type="active site" description="Charge relay system" evidence="5">
    <location>
        <position position="426"/>
    </location>
</feature>
<dbReference type="CDD" id="cd07496">
    <property type="entry name" value="Peptidases_S8_13"/>
    <property type="match status" value="1"/>
</dbReference>
<dbReference type="PROSITE" id="PS51892">
    <property type="entry name" value="SUBTILASE"/>
    <property type="match status" value="1"/>
</dbReference>
<keyword evidence="11" id="KW-1185">Reference proteome</keyword>
<dbReference type="EMBL" id="CP071517">
    <property type="protein sequence ID" value="QSX74446.1"/>
    <property type="molecule type" value="Genomic_DNA"/>
</dbReference>
<evidence type="ECO:0000256" key="3">
    <source>
        <dbReference type="ARBA" id="ARBA00022801"/>
    </source>
</evidence>